<accession>A0A2M8J152</accession>
<comment type="caution">
    <text evidence="1">The sequence shown here is derived from an EMBL/GenBank/DDBJ whole genome shotgun (WGS) entry which is preliminary data.</text>
</comment>
<organism evidence="1 2">
    <name type="scientific">Pseudooceanicola lipolyticus</name>
    <dbReference type="NCBI Taxonomy" id="2029104"/>
    <lineage>
        <taxon>Bacteria</taxon>
        <taxon>Pseudomonadati</taxon>
        <taxon>Pseudomonadota</taxon>
        <taxon>Alphaproteobacteria</taxon>
        <taxon>Rhodobacterales</taxon>
        <taxon>Paracoccaceae</taxon>
        <taxon>Pseudooceanicola</taxon>
    </lineage>
</organism>
<evidence type="ECO:0000313" key="1">
    <source>
        <dbReference type="EMBL" id="PJE36509.1"/>
    </source>
</evidence>
<dbReference type="EMBL" id="PGTB01000040">
    <property type="protein sequence ID" value="PJE36509.1"/>
    <property type="molecule type" value="Genomic_DNA"/>
</dbReference>
<dbReference type="RefSeq" id="WP_100162697.1">
    <property type="nucleotide sequence ID" value="NZ_PGTB01000040.1"/>
</dbReference>
<proteinExistence type="predicted"/>
<dbReference type="Proteomes" id="UP000231553">
    <property type="component" value="Unassembled WGS sequence"/>
</dbReference>
<sequence>MTDPADLRFFQALKQVCDRTEAIDQPLRQTLARAVQTGDPQDLRAARQAVDRLDPALHSDLLRQVHLHMATDLSAIWDALPGAPGKQRPN</sequence>
<evidence type="ECO:0000313" key="2">
    <source>
        <dbReference type="Proteomes" id="UP000231553"/>
    </source>
</evidence>
<name>A0A2M8J152_9RHOB</name>
<reference evidence="1 2" key="1">
    <citation type="journal article" date="2018" name="Int. J. Syst. Evol. Microbiol.">
        <title>Pseudooceanicola lipolyticus sp. nov., a marine alphaproteobacterium, reclassification of Oceanicola flagellatus as Pseudooceanicola flagellatus comb. nov. and emended description of the genus Pseudooceanicola.</title>
        <authorList>
            <person name="Huang M.-M."/>
            <person name="Guo L.-L."/>
            <person name="Wu Y.-H."/>
            <person name="Lai Q.-L."/>
            <person name="Shao Z.-Z."/>
            <person name="Wang C.-S."/>
            <person name="Wu M."/>
            <person name="Xu X.-W."/>
        </authorList>
    </citation>
    <scope>NUCLEOTIDE SEQUENCE [LARGE SCALE GENOMIC DNA]</scope>
    <source>
        <strain evidence="1 2">157</strain>
    </source>
</reference>
<dbReference type="OrthoDB" id="7876886at2"/>
<gene>
    <name evidence="1" type="ORF">CVM52_11795</name>
</gene>
<keyword evidence="2" id="KW-1185">Reference proteome</keyword>
<protein>
    <submittedName>
        <fullName evidence="1">Uncharacterized protein</fullName>
    </submittedName>
</protein>
<dbReference type="AlphaFoldDB" id="A0A2M8J152"/>